<reference evidence="2" key="1">
    <citation type="submission" date="2022-04" db="EMBL/GenBank/DDBJ databases">
        <title>Genomic mining of Alcaligenes faecalis D334 producing ectoin and derivatives.</title>
        <authorList>
            <person name="Doan V.T."/>
            <person name="Quach N.T."/>
            <person name="Vu T.-H.-N."/>
            <person name="Phi Q.-T."/>
        </authorList>
    </citation>
    <scope>NUCLEOTIDE SEQUENCE</scope>
    <source>
        <strain evidence="2">D334</strain>
    </source>
</reference>
<accession>A0AAE9H616</accession>
<sequence>MKKNGDMPCWAALGIAVGLVLIGVFIWQFPTTTSEWAAWVQAFGSIFAIGAAILVARYQSIRSRELLSEQWEKEQIDEINRRIVQLGNIAVVIKRCGDTALNACAIVEQISMDRDLVLPEQSRRLGSILAWLDQLPTASEPGILLSTYVVDLKMKIICLDDLIALNIKAQGKNWDRVTEIKDGIRAVMNAARDYKEQYRGVPTEIGVLDN</sequence>
<evidence type="ECO:0000313" key="2">
    <source>
        <dbReference type="EMBL" id="UPL20229.1"/>
    </source>
</evidence>
<name>A0AAE9H616_ALCFA</name>
<keyword evidence="1" id="KW-0812">Transmembrane</keyword>
<feature type="transmembrane region" description="Helical" evidence="1">
    <location>
        <begin position="36"/>
        <end position="56"/>
    </location>
</feature>
<dbReference type="RefSeq" id="WP_247965738.1">
    <property type="nucleotide sequence ID" value="NZ_CP095873.1"/>
</dbReference>
<protein>
    <recommendedName>
        <fullName evidence="4">DUF4760 domain-containing protein</fullName>
    </recommendedName>
</protein>
<proteinExistence type="predicted"/>
<dbReference type="Proteomes" id="UP000830925">
    <property type="component" value="Chromosome"/>
</dbReference>
<gene>
    <name evidence="2" type="ORF">MXF72_12415</name>
</gene>
<evidence type="ECO:0000256" key="1">
    <source>
        <dbReference type="SAM" id="Phobius"/>
    </source>
</evidence>
<evidence type="ECO:0008006" key="4">
    <source>
        <dbReference type="Google" id="ProtNLM"/>
    </source>
</evidence>
<organism evidence="2 3">
    <name type="scientific">Alcaligenes faecalis</name>
    <dbReference type="NCBI Taxonomy" id="511"/>
    <lineage>
        <taxon>Bacteria</taxon>
        <taxon>Pseudomonadati</taxon>
        <taxon>Pseudomonadota</taxon>
        <taxon>Betaproteobacteria</taxon>
        <taxon>Burkholderiales</taxon>
        <taxon>Alcaligenaceae</taxon>
        <taxon>Alcaligenes</taxon>
    </lineage>
</organism>
<evidence type="ECO:0000313" key="3">
    <source>
        <dbReference type="Proteomes" id="UP000830925"/>
    </source>
</evidence>
<keyword evidence="1" id="KW-0472">Membrane</keyword>
<keyword evidence="1" id="KW-1133">Transmembrane helix</keyword>
<dbReference type="AlphaFoldDB" id="A0AAE9H616"/>
<feature type="transmembrane region" description="Helical" evidence="1">
    <location>
        <begin position="7"/>
        <end position="30"/>
    </location>
</feature>
<dbReference type="EMBL" id="CP095873">
    <property type="protein sequence ID" value="UPL20229.1"/>
    <property type="molecule type" value="Genomic_DNA"/>
</dbReference>